<dbReference type="Proteomes" id="UP001157946">
    <property type="component" value="Unassembled WGS sequence"/>
</dbReference>
<comment type="caution">
    <text evidence="2">The sequence shown here is derived from an EMBL/GenBank/DDBJ whole genome shotgun (WGS) entry which is preliminary data.</text>
</comment>
<feature type="transmembrane region" description="Helical" evidence="1">
    <location>
        <begin position="44"/>
        <end position="68"/>
    </location>
</feature>
<keyword evidence="3" id="KW-1185">Reference proteome</keyword>
<gene>
    <name evidence="2" type="ORF">SAMN06265361_10529</name>
</gene>
<dbReference type="RefSeq" id="WP_284724444.1">
    <property type="nucleotide sequence ID" value="NZ_FXTU01000005.1"/>
</dbReference>
<keyword evidence="1" id="KW-0472">Membrane</keyword>
<keyword evidence="1" id="KW-0812">Transmembrane</keyword>
<feature type="transmembrane region" description="Helical" evidence="1">
    <location>
        <begin position="136"/>
        <end position="156"/>
    </location>
</feature>
<feature type="transmembrane region" description="Helical" evidence="1">
    <location>
        <begin position="190"/>
        <end position="213"/>
    </location>
</feature>
<reference evidence="2" key="1">
    <citation type="submission" date="2017-05" db="EMBL/GenBank/DDBJ databases">
        <authorList>
            <person name="Varghese N."/>
            <person name="Submissions S."/>
        </authorList>
    </citation>
    <scope>NUCLEOTIDE SEQUENCE</scope>
    <source>
        <strain evidence="2">DSM 45262</strain>
    </source>
</reference>
<accession>A0AA45WQG9</accession>
<feature type="transmembrane region" description="Helical" evidence="1">
    <location>
        <begin position="88"/>
        <end position="104"/>
    </location>
</feature>
<feature type="transmembrane region" description="Helical" evidence="1">
    <location>
        <begin position="111"/>
        <end position="130"/>
    </location>
</feature>
<protein>
    <submittedName>
        <fullName evidence="2">Uncharacterized protein</fullName>
    </submittedName>
</protein>
<evidence type="ECO:0000256" key="1">
    <source>
        <dbReference type="SAM" id="Phobius"/>
    </source>
</evidence>
<evidence type="ECO:0000313" key="3">
    <source>
        <dbReference type="Proteomes" id="UP001157946"/>
    </source>
</evidence>
<name>A0AA45WQG9_9BACL</name>
<proteinExistence type="predicted"/>
<dbReference type="AlphaFoldDB" id="A0AA45WQG9"/>
<sequence>MPVNPTARRRRRQRKQQIVNGFNPVKLSTEWGTAWWHQLIAVELFIGCLIVIWYIWTYVYYFALYTAYKIPDFYIDITLLKLLKPSSRLVYAFTFYYIGLYYLYKKPRKIKYFIISLYFLIFSVLSIIPLKLPTEVLIQFLLFPLLSFVVIPYDFWKKTRDQKGLSIVERIKSYRIKEDKMIAVNEKKNLLSNIFTIIIISALPILPFFHGYFKAYSQTEFYVIEQKQSKNNQLIRKVIIDTYGDFYIVAPLNKDNKSYKPIFSLIPMYDKEKKTVDFLELKYEEIGPLKPQE</sequence>
<keyword evidence="1" id="KW-1133">Transmembrane helix</keyword>
<evidence type="ECO:0000313" key="2">
    <source>
        <dbReference type="EMBL" id="SMP25446.1"/>
    </source>
</evidence>
<dbReference type="EMBL" id="FXTU01000005">
    <property type="protein sequence ID" value="SMP25446.1"/>
    <property type="molecule type" value="Genomic_DNA"/>
</dbReference>
<organism evidence="2 3">
    <name type="scientific">Laceyella tengchongensis</name>
    <dbReference type="NCBI Taxonomy" id="574699"/>
    <lineage>
        <taxon>Bacteria</taxon>
        <taxon>Bacillati</taxon>
        <taxon>Bacillota</taxon>
        <taxon>Bacilli</taxon>
        <taxon>Bacillales</taxon>
        <taxon>Thermoactinomycetaceae</taxon>
        <taxon>Laceyella</taxon>
    </lineage>
</organism>